<keyword evidence="11" id="KW-0378">Hydrolase</keyword>
<evidence type="ECO:0000256" key="6">
    <source>
        <dbReference type="ARBA" id="ARBA00023065"/>
    </source>
</evidence>
<dbReference type="PANTHER" id="PTHR11693">
    <property type="entry name" value="ATP SYNTHASE GAMMA CHAIN"/>
    <property type="match status" value="1"/>
</dbReference>
<keyword evidence="8 10" id="KW-0139">CF(1)</keyword>
<dbReference type="GO" id="GO:0045259">
    <property type="term" value="C:proton-transporting ATP synthase complex"/>
    <property type="evidence" value="ECO:0007669"/>
    <property type="project" value="UniProtKB-KW"/>
</dbReference>
<evidence type="ECO:0000256" key="9">
    <source>
        <dbReference type="ARBA" id="ARBA00023310"/>
    </source>
</evidence>
<sequence length="288" mass="32567">MANTREIRNRIRSVKNIQQITRAMQMVAASKLKRAQEMVAAAGPYAEKLRLLMGEVSRSTSGISHPLLVQRPVERVCVVVMTSDKGLCGAYNANIISRAMNLIRSMKPESVRLVLIGKKANDFFKKRPYEILKYWSFPSREVELAFVAEINRFLAEGYEKADFDKVVLFYTKFKSAMVTTPREVQLLPLESEEADKQAGVSALYIFEPTAEELMQKLLPKYLQNQIYLAFVEAAASEHGSRMVSMKNATDNADEMIRTLTLNYNKVRQASITREILEVVSGADATKKK</sequence>
<comment type="similarity">
    <text evidence="3 10">Belongs to the ATPase gamma chain family.</text>
</comment>
<evidence type="ECO:0000313" key="12">
    <source>
        <dbReference type="Proteomes" id="UP000285961"/>
    </source>
</evidence>
<dbReference type="NCBIfam" id="TIGR01146">
    <property type="entry name" value="ATPsyn_F1gamma"/>
    <property type="match status" value="1"/>
</dbReference>
<evidence type="ECO:0000256" key="1">
    <source>
        <dbReference type="ARBA" id="ARBA00003456"/>
    </source>
</evidence>
<comment type="subunit">
    <text evidence="10">F-type ATPases have 2 components, CF(1) - the catalytic core - and CF(0) - the membrane proton channel. CF(1) has five subunits: alpha(3), beta(3), gamma(1), delta(1), epsilon(1). CF(0) has three main subunits: a, b and c.</text>
</comment>
<dbReference type="GO" id="GO:0016787">
    <property type="term" value="F:hydrolase activity"/>
    <property type="evidence" value="ECO:0007669"/>
    <property type="project" value="UniProtKB-KW"/>
</dbReference>
<comment type="function">
    <text evidence="1 10">Produces ATP from ADP in the presence of a proton gradient across the membrane. The gamma chain is believed to be important in regulating ATPase activity and the flow of protons through the CF(0) complex.</text>
</comment>
<dbReference type="PRINTS" id="PR00126">
    <property type="entry name" value="ATPASEGAMMA"/>
</dbReference>
<organism evidence="11 12">
    <name type="scientific">Candidatus Abyssobacteria bacterium SURF_17</name>
    <dbReference type="NCBI Taxonomy" id="2093361"/>
    <lineage>
        <taxon>Bacteria</taxon>
        <taxon>Pseudomonadati</taxon>
        <taxon>Candidatus Hydrogenedentota</taxon>
        <taxon>Candidatus Abyssobacteria</taxon>
    </lineage>
</organism>
<gene>
    <name evidence="10 11" type="primary">atpG</name>
    <name evidence="11" type="ORF">C4532_18545</name>
</gene>
<dbReference type="SUPFAM" id="SSF52943">
    <property type="entry name" value="ATP synthase (F1-ATPase), gamma subunit"/>
    <property type="match status" value="1"/>
</dbReference>
<evidence type="ECO:0000256" key="3">
    <source>
        <dbReference type="ARBA" id="ARBA00007681"/>
    </source>
</evidence>
<dbReference type="CDD" id="cd12151">
    <property type="entry name" value="F1-ATPase_gamma"/>
    <property type="match status" value="1"/>
</dbReference>
<evidence type="ECO:0000256" key="10">
    <source>
        <dbReference type="HAMAP-Rule" id="MF_00815"/>
    </source>
</evidence>
<evidence type="ECO:0000313" key="11">
    <source>
        <dbReference type="EMBL" id="RJP64888.1"/>
    </source>
</evidence>
<evidence type="ECO:0000256" key="7">
    <source>
        <dbReference type="ARBA" id="ARBA00023136"/>
    </source>
</evidence>
<protein>
    <recommendedName>
        <fullName evidence="10">ATP synthase gamma chain</fullName>
    </recommendedName>
    <alternativeName>
        <fullName evidence="10">ATP synthase F1 sector gamma subunit</fullName>
    </alternativeName>
    <alternativeName>
        <fullName evidence="10">F-ATPase gamma subunit</fullName>
    </alternativeName>
</protein>
<dbReference type="EMBL" id="QZKI01000132">
    <property type="protein sequence ID" value="RJP64888.1"/>
    <property type="molecule type" value="Genomic_DNA"/>
</dbReference>
<dbReference type="Proteomes" id="UP000285961">
    <property type="component" value="Unassembled WGS sequence"/>
</dbReference>
<dbReference type="PROSITE" id="PS00153">
    <property type="entry name" value="ATPASE_GAMMA"/>
    <property type="match status" value="1"/>
</dbReference>
<keyword evidence="4 10" id="KW-0813">Transport</keyword>
<accession>A0A419EPD9</accession>
<dbReference type="GO" id="GO:0005524">
    <property type="term" value="F:ATP binding"/>
    <property type="evidence" value="ECO:0007669"/>
    <property type="project" value="UniProtKB-UniRule"/>
</dbReference>
<keyword evidence="6 10" id="KW-0406">Ion transport</keyword>
<dbReference type="InterPro" id="IPR023632">
    <property type="entry name" value="ATP_synth_F1_gsu_CS"/>
</dbReference>
<dbReference type="Gene3D" id="3.40.1380.10">
    <property type="match status" value="1"/>
</dbReference>
<evidence type="ECO:0000256" key="5">
    <source>
        <dbReference type="ARBA" id="ARBA00022781"/>
    </source>
</evidence>
<keyword evidence="5 10" id="KW-0375">Hydrogen ion transport</keyword>
<dbReference type="GO" id="GO:0046933">
    <property type="term" value="F:proton-transporting ATP synthase activity, rotational mechanism"/>
    <property type="evidence" value="ECO:0007669"/>
    <property type="project" value="UniProtKB-UniRule"/>
</dbReference>
<proteinExistence type="inferred from homology"/>
<reference evidence="11 12" key="1">
    <citation type="journal article" date="2017" name="ISME J.">
        <title>Energy and carbon metabolisms in a deep terrestrial subsurface fluid microbial community.</title>
        <authorList>
            <person name="Momper L."/>
            <person name="Jungbluth S.P."/>
            <person name="Lee M.D."/>
            <person name="Amend J.P."/>
        </authorList>
    </citation>
    <scope>NUCLEOTIDE SEQUENCE [LARGE SCALE GENOMIC DNA]</scope>
    <source>
        <strain evidence="11">SURF_17</strain>
    </source>
</reference>
<evidence type="ECO:0000256" key="4">
    <source>
        <dbReference type="ARBA" id="ARBA00022448"/>
    </source>
</evidence>
<keyword evidence="10" id="KW-1003">Cell membrane</keyword>
<comment type="subcellular location">
    <subcellularLocation>
        <location evidence="10">Cell membrane</location>
        <topology evidence="10">Peripheral membrane protein</topology>
    </subcellularLocation>
    <subcellularLocation>
        <location evidence="2">Membrane</location>
        <topology evidence="2">Peripheral membrane protein</topology>
    </subcellularLocation>
</comment>
<keyword evidence="7 10" id="KW-0472">Membrane</keyword>
<name>A0A419EPD9_9BACT</name>
<evidence type="ECO:0000256" key="2">
    <source>
        <dbReference type="ARBA" id="ARBA00004170"/>
    </source>
</evidence>
<dbReference type="Gene3D" id="1.10.287.80">
    <property type="entry name" value="ATP synthase, gamma subunit, helix hairpin domain"/>
    <property type="match status" value="2"/>
</dbReference>
<dbReference type="GO" id="GO:0042777">
    <property type="term" value="P:proton motive force-driven plasma membrane ATP synthesis"/>
    <property type="evidence" value="ECO:0007669"/>
    <property type="project" value="UniProtKB-UniRule"/>
</dbReference>
<dbReference type="InterPro" id="IPR000131">
    <property type="entry name" value="ATP_synth_F1_gsu"/>
</dbReference>
<evidence type="ECO:0000256" key="8">
    <source>
        <dbReference type="ARBA" id="ARBA00023196"/>
    </source>
</evidence>
<dbReference type="PANTHER" id="PTHR11693:SF22">
    <property type="entry name" value="ATP SYNTHASE SUBUNIT GAMMA, MITOCHONDRIAL"/>
    <property type="match status" value="1"/>
</dbReference>
<dbReference type="Pfam" id="PF00231">
    <property type="entry name" value="ATP-synt"/>
    <property type="match status" value="1"/>
</dbReference>
<dbReference type="GO" id="GO:0005886">
    <property type="term" value="C:plasma membrane"/>
    <property type="evidence" value="ECO:0007669"/>
    <property type="project" value="UniProtKB-SubCell"/>
</dbReference>
<keyword evidence="9 10" id="KW-0066">ATP synthesis</keyword>
<dbReference type="HAMAP" id="MF_00815">
    <property type="entry name" value="ATP_synth_gamma_bact"/>
    <property type="match status" value="1"/>
</dbReference>
<dbReference type="AlphaFoldDB" id="A0A419EPD9"/>
<comment type="caution">
    <text evidence="11">The sequence shown here is derived from an EMBL/GenBank/DDBJ whole genome shotgun (WGS) entry which is preliminary data.</text>
</comment>
<dbReference type="InterPro" id="IPR035968">
    <property type="entry name" value="ATP_synth_F1_ATPase_gsu"/>
</dbReference>